<name>A0A0N0LU83_9GAMM</name>
<evidence type="ECO:0000256" key="3">
    <source>
        <dbReference type="ARBA" id="ARBA00022989"/>
    </source>
</evidence>
<dbReference type="GO" id="GO:0016020">
    <property type="term" value="C:membrane"/>
    <property type="evidence" value="ECO:0007669"/>
    <property type="project" value="UniProtKB-SubCell"/>
</dbReference>
<dbReference type="InterPro" id="IPR006694">
    <property type="entry name" value="Fatty_acid_hydroxylase"/>
</dbReference>
<dbReference type="AlphaFoldDB" id="A0A0N0LU83"/>
<feature type="transmembrane region" description="Helical" evidence="5">
    <location>
        <begin position="81"/>
        <end position="100"/>
    </location>
</feature>
<keyword evidence="3 5" id="KW-1133">Transmembrane helix</keyword>
<reference evidence="7 8" key="1">
    <citation type="submission" date="2015-08" db="EMBL/GenBank/DDBJ databases">
        <title>Draft Genome Sequence of Pseudoalteromonas porphyrae UCD-SED14.</title>
        <authorList>
            <person name="Coil D.A."/>
            <person name="Jospin G."/>
            <person name="Lee R.D."/>
            <person name="Eisen J.A."/>
        </authorList>
    </citation>
    <scope>NUCLEOTIDE SEQUENCE [LARGE SCALE GENOMIC DNA]</scope>
    <source>
        <strain evidence="7 8">UCD-SED14</strain>
    </source>
</reference>
<protein>
    <submittedName>
        <fullName evidence="7">Sterol desaturase</fullName>
    </submittedName>
</protein>
<gene>
    <name evidence="7" type="ORF">ADS77_20285</name>
</gene>
<feature type="domain" description="Fatty acid hydroxylase" evidence="6">
    <location>
        <begin position="88"/>
        <end position="224"/>
    </location>
</feature>
<evidence type="ECO:0000256" key="2">
    <source>
        <dbReference type="ARBA" id="ARBA00022692"/>
    </source>
</evidence>
<comment type="subcellular location">
    <subcellularLocation>
        <location evidence="1">Membrane</location>
    </subcellularLocation>
</comment>
<dbReference type="PANTHER" id="PTHR11863">
    <property type="entry name" value="STEROL DESATURASE"/>
    <property type="match status" value="1"/>
</dbReference>
<sequence length="262" mass="29738">MTNEALWRLGAFLTILTVMMIVEAISPARTSPVAARKRWFANFSLVVLASVLARLTIPIGLTSVALYCQQHTIGVFNQFMLPLWLAVVLSLLLLDIVIYWQHRLFHKVPLLWRLHRAHHADPHVDTSTGLRFHPLEIILSIIIKLIIVVLLGVPALAVLIFEIALNGLALFNHANISLPNKVERVLRYVLITQQLHRIHHSQTVTETNSNFGFSVTWWDRLFGSYTPYAKLSDDTLNIGLKEFSTSNSHSRLVSLIVMPFKK</sequence>
<feature type="transmembrane region" description="Helical" evidence="5">
    <location>
        <begin position="6"/>
        <end position="27"/>
    </location>
</feature>
<accession>A0A0N0LU83</accession>
<dbReference type="OrthoDB" id="9770329at2"/>
<evidence type="ECO:0000256" key="4">
    <source>
        <dbReference type="ARBA" id="ARBA00023136"/>
    </source>
</evidence>
<keyword evidence="2 5" id="KW-0812">Transmembrane</keyword>
<evidence type="ECO:0000313" key="7">
    <source>
        <dbReference type="EMBL" id="KPH56771.1"/>
    </source>
</evidence>
<dbReference type="Pfam" id="PF04116">
    <property type="entry name" value="FA_hydroxylase"/>
    <property type="match status" value="1"/>
</dbReference>
<dbReference type="EMBL" id="LHPH01000034">
    <property type="protein sequence ID" value="KPH56771.1"/>
    <property type="molecule type" value="Genomic_DNA"/>
</dbReference>
<evidence type="ECO:0000256" key="1">
    <source>
        <dbReference type="ARBA" id="ARBA00004370"/>
    </source>
</evidence>
<dbReference type="GO" id="GO:0005506">
    <property type="term" value="F:iron ion binding"/>
    <property type="evidence" value="ECO:0007669"/>
    <property type="project" value="InterPro"/>
</dbReference>
<dbReference type="GO" id="GO:0016491">
    <property type="term" value="F:oxidoreductase activity"/>
    <property type="evidence" value="ECO:0007669"/>
    <property type="project" value="InterPro"/>
</dbReference>
<dbReference type="GO" id="GO:0008610">
    <property type="term" value="P:lipid biosynthetic process"/>
    <property type="evidence" value="ECO:0007669"/>
    <property type="project" value="InterPro"/>
</dbReference>
<feature type="transmembrane region" description="Helical" evidence="5">
    <location>
        <begin position="137"/>
        <end position="161"/>
    </location>
</feature>
<evidence type="ECO:0000313" key="8">
    <source>
        <dbReference type="Proteomes" id="UP000037848"/>
    </source>
</evidence>
<dbReference type="STRING" id="187330.AMS58_19735"/>
<keyword evidence="4 5" id="KW-0472">Membrane</keyword>
<proteinExistence type="predicted"/>
<comment type="caution">
    <text evidence="7">The sequence shown here is derived from an EMBL/GenBank/DDBJ whole genome shotgun (WGS) entry which is preliminary data.</text>
</comment>
<dbReference type="PATRIC" id="fig|187330.3.peg.2984"/>
<evidence type="ECO:0000256" key="5">
    <source>
        <dbReference type="SAM" id="Phobius"/>
    </source>
</evidence>
<keyword evidence="8" id="KW-1185">Reference proteome</keyword>
<evidence type="ECO:0000259" key="6">
    <source>
        <dbReference type="Pfam" id="PF04116"/>
    </source>
</evidence>
<organism evidence="7 8">
    <name type="scientific">Pseudoalteromonas porphyrae</name>
    <dbReference type="NCBI Taxonomy" id="187330"/>
    <lineage>
        <taxon>Bacteria</taxon>
        <taxon>Pseudomonadati</taxon>
        <taxon>Pseudomonadota</taxon>
        <taxon>Gammaproteobacteria</taxon>
        <taxon>Alteromonadales</taxon>
        <taxon>Pseudoalteromonadaceae</taxon>
        <taxon>Pseudoalteromonas</taxon>
    </lineage>
</organism>
<dbReference type="Proteomes" id="UP000037848">
    <property type="component" value="Unassembled WGS sequence"/>
</dbReference>
<dbReference type="InterPro" id="IPR050307">
    <property type="entry name" value="Sterol_Desaturase_Related"/>
</dbReference>
<feature type="transmembrane region" description="Helical" evidence="5">
    <location>
        <begin position="39"/>
        <end position="61"/>
    </location>
</feature>
<dbReference type="RefSeq" id="WP_054456041.1">
    <property type="nucleotide sequence ID" value="NZ_LHPH01000034.1"/>
</dbReference>